<organism evidence="2">
    <name type="scientific">Micrurus lemniscatus lemniscatus</name>
    <dbReference type="NCBI Taxonomy" id="129467"/>
    <lineage>
        <taxon>Eukaryota</taxon>
        <taxon>Metazoa</taxon>
        <taxon>Chordata</taxon>
        <taxon>Craniata</taxon>
        <taxon>Vertebrata</taxon>
        <taxon>Euteleostomi</taxon>
        <taxon>Lepidosauria</taxon>
        <taxon>Squamata</taxon>
        <taxon>Bifurcata</taxon>
        <taxon>Unidentata</taxon>
        <taxon>Episquamata</taxon>
        <taxon>Toxicofera</taxon>
        <taxon>Serpentes</taxon>
        <taxon>Colubroidea</taxon>
        <taxon>Elapidae</taxon>
        <taxon>Elapinae</taxon>
        <taxon>Micrurus</taxon>
    </lineage>
</organism>
<keyword evidence="1" id="KW-1133">Transmembrane helix</keyword>
<protein>
    <submittedName>
        <fullName evidence="2">Uncharacterized protein</fullName>
    </submittedName>
</protein>
<sequence length="100" mass="11891">MDIYCCECFLQNSGWEDLPQISLQSTYFLTFLDCVFLLGLLYCTTAFWIQMQKKYFGDHRKRNATPVCDSLRQLHFSLWDYAASQDYTAAFLPQKRPYFI</sequence>
<proteinExistence type="predicted"/>
<accession>A0A2D4IK48</accession>
<keyword evidence="1" id="KW-0812">Transmembrane</keyword>
<keyword evidence="1" id="KW-0472">Membrane</keyword>
<name>A0A2D4IK48_MICLE</name>
<evidence type="ECO:0000313" key="2">
    <source>
        <dbReference type="EMBL" id="LAA84583.1"/>
    </source>
</evidence>
<reference evidence="2" key="1">
    <citation type="submission" date="2017-07" db="EMBL/GenBank/DDBJ databases">
        <authorList>
            <person name="Mikheyev A."/>
            <person name="Grau M."/>
        </authorList>
    </citation>
    <scope>NUCLEOTIDE SEQUENCE</scope>
    <source>
        <tissue evidence="2">Venom_gland</tissue>
    </source>
</reference>
<evidence type="ECO:0000256" key="1">
    <source>
        <dbReference type="SAM" id="Phobius"/>
    </source>
</evidence>
<feature type="transmembrane region" description="Helical" evidence="1">
    <location>
        <begin position="27"/>
        <end position="49"/>
    </location>
</feature>
<dbReference type="AlphaFoldDB" id="A0A2D4IK48"/>
<dbReference type="EMBL" id="IACK01102031">
    <property type="protein sequence ID" value="LAA84583.1"/>
    <property type="molecule type" value="Transcribed_RNA"/>
</dbReference>
<reference evidence="2" key="2">
    <citation type="submission" date="2017-11" db="EMBL/GenBank/DDBJ databases">
        <title>Coralsnake Venomics: Analyses of Venom Gland Transcriptomes and Proteomes of Six Brazilian Taxa.</title>
        <authorList>
            <person name="Aird S.D."/>
            <person name="Jorge da Silva N."/>
            <person name="Qiu L."/>
            <person name="Villar-Briones A."/>
            <person name="Aparecida-Saddi V."/>
            <person name="Campos-Telles M.P."/>
            <person name="Grau M."/>
            <person name="Mikheyev A.S."/>
        </authorList>
    </citation>
    <scope>NUCLEOTIDE SEQUENCE</scope>
    <source>
        <tissue evidence="2">Venom_gland</tissue>
    </source>
</reference>